<dbReference type="SUPFAM" id="SSF49503">
    <property type="entry name" value="Cupredoxins"/>
    <property type="match status" value="3"/>
</dbReference>
<dbReference type="PANTHER" id="PTHR11709:SF394">
    <property type="entry name" value="FI03373P-RELATED"/>
    <property type="match status" value="1"/>
</dbReference>
<dbReference type="Gene3D" id="2.60.40.420">
    <property type="entry name" value="Cupredoxins - blue copper proteins"/>
    <property type="match status" value="3"/>
</dbReference>
<sequence>MLLYIFFTIYALLTTLPSIAALQQIRHDSQFQPDYILRISSDTINVACRSRLSTVVNGTSPAPPLYLKENQTTWVRVYNDLEYENTTIHWHGLSQSVAPYSDGTPQASQWPIKAQHFFDYELHPKIGEAGTYFYHSHVGFQAVSAAGPLIVEEADGQHPYNYDEERILFFSELFNNTDKQIMEGLTAPYAQFLWPGEAEAILVNGNGFGALLGNETGATMPFDNRSTSEITQCNPEIIQVEANKSYRFRAISGVAMSPFVFGFEDHDNLTVISADGRYTQPASTDIIQMGTGQRYDFILSTKTEEELQALGKTEFWVQIETRYRELNNTFYAILSYSGNSSASNESMETQFTPPSEPPISIPYSIQDWLEYTLEPLMPNGFPSSNEVTRTVTLTSAQFNVAAGTMWTINNHTWKETNEHQGDSPFNDTNVTGETPYLVNIYNLGEKAIPDYDNAVQFHQGWDSKLNVYPAKVGEVIDIILVNEPNGQFGGFDAHPFHFHGAHVWDMGSGPGAYDAAANEEKLKGYSPILRDTSMLFKYTASDDIGGSNSYTSQGWRAWRLKVTDPGVWLLHCHILQHMIEGGMQTVWVVGNASEITRDRRLDLTEGYLTFGGNAYGNSTYDPFVTHFYDE</sequence>
<evidence type="ECO:0000259" key="8">
    <source>
        <dbReference type="Pfam" id="PF07732"/>
    </source>
</evidence>
<dbReference type="InterPro" id="IPR017762">
    <property type="entry name" value="Multicopper_oxidase_fun"/>
</dbReference>
<dbReference type="InterPro" id="IPR008972">
    <property type="entry name" value="Cupredoxin"/>
</dbReference>
<comment type="caution">
    <text evidence="9">The sequence shown here is derived from an EMBL/GenBank/DDBJ whole genome shotgun (WGS) entry which is preliminary data.</text>
</comment>
<dbReference type="Pfam" id="PF00394">
    <property type="entry name" value="Cu-oxidase"/>
    <property type="match status" value="1"/>
</dbReference>
<dbReference type="AlphaFoldDB" id="V5FTN8"/>
<proteinExistence type="inferred from homology"/>
<dbReference type="InterPro" id="IPR035666">
    <property type="entry name" value="MCO_CuRO_3"/>
</dbReference>
<dbReference type="GO" id="GO:0016491">
    <property type="term" value="F:oxidoreductase activity"/>
    <property type="evidence" value="ECO:0007669"/>
    <property type="project" value="UniProtKB-KW"/>
</dbReference>
<evidence type="ECO:0000259" key="7">
    <source>
        <dbReference type="Pfam" id="PF07731"/>
    </source>
</evidence>
<dbReference type="eggNOG" id="KOG1263">
    <property type="taxonomic scope" value="Eukaryota"/>
</dbReference>
<dbReference type="HOGENOM" id="CLU_006504_8_3_1"/>
<protein>
    <submittedName>
        <fullName evidence="9">Multi-copper oxidase, putative</fullName>
    </submittedName>
</protein>
<dbReference type="CDD" id="cd13895">
    <property type="entry name" value="CuRO_3_AAO_like_2"/>
    <property type="match status" value="1"/>
</dbReference>
<dbReference type="EMBL" id="BAUL01000126">
    <property type="protein sequence ID" value="GAD95403.1"/>
    <property type="molecule type" value="Genomic_DNA"/>
</dbReference>
<feature type="signal peptide" evidence="5">
    <location>
        <begin position="1"/>
        <end position="21"/>
    </location>
</feature>
<evidence type="ECO:0000256" key="2">
    <source>
        <dbReference type="ARBA" id="ARBA00022723"/>
    </source>
</evidence>
<evidence type="ECO:0000259" key="6">
    <source>
        <dbReference type="Pfam" id="PF00394"/>
    </source>
</evidence>
<gene>
    <name evidence="9" type="ORF">PVAR5_4046</name>
</gene>
<keyword evidence="10" id="KW-1185">Reference proteome</keyword>
<dbReference type="InParanoid" id="V5FTN8"/>
<keyword evidence="2" id="KW-0479">Metal-binding</keyword>
<dbReference type="NCBIfam" id="TIGR03390">
    <property type="entry name" value="ascorbOXfungal"/>
    <property type="match status" value="1"/>
</dbReference>
<dbReference type="InterPro" id="IPR011706">
    <property type="entry name" value="Cu-oxidase_C"/>
</dbReference>
<dbReference type="InterPro" id="IPR001117">
    <property type="entry name" value="Cu-oxidase_2nd"/>
</dbReference>
<dbReference type="CDD" id="cd13873">
    <property type="entry name" value="CuRO_2_AAO_like_2"/>
    <property type="match status" value="1"/>
</dbReference>
<evidence type="ECO:0000313" key="9">
    <source>
        <dbReference type="EMBL" id="GAD95403.1"/>
    </source>
</evidence>
<keyword evidence="5" id="KW-0732">Signal</keyword>
<dbReference type="OrthoDB" id="2121828at2759"/>
<evidence type="ECO:0000313" key="10">
    <source>
        <dbReference type="Proteomes" id="UP000018001"/>
    </source>
</evidence>
<keyword evidence="3" id="KW-0560">Oxidoreductase</keyword>
<evidence type="ECO:0000256" key="5">
    <source>
        <dbReference type="SAM" id="SignalP"/>
    </source>
</evidence>
<feature type="domain" description="Plastocyanin-like" evidence="8">
    <location>
        <begin position="40"/>
        <end position="154"/>
    </location>
</feature>
<dbReference type="PANTHER" id="PTHR11709">
    <property type="entry name" value="MULTI-COPPER OXIDASE"/>
    <property type="match status" value="1"/>
</dbReference>
<dbReference type="GO" id="GO:0005507">
    <property type="term" value="F:copper ion binding"/>
    <property type="evidence" value="ECO:0007669"/>
    <property type="project" value="InterPro"/>
</dbReference>
<feature type="domain" description="Plastocyanin-like" evidence="6">
    <location>
        <begin position="165"/>
        <end position="339"/>
    </location>
</feature>
<evidence type="ECO:0000256" key="1">
    <source>
        <dbReference type="ARBA" id="ARBA00010609"/>
    </source>
</evidence>
<name>V5FTN8_BYSSN</name>
<accession>V5FTN8</accession>
<comment type="similarity">
    <text evidence="1">Belongs to the multicopper oxidase family.</text>
</comment>
<feature type="chain" id="PRO_5004733228" evidence="5">
    <location>
        <begin position="22"/>
        <end position="630"/>
    </location>
</feature>
<dbReference type="Proteomes" id="UP000018001">
    <property type="component" value="Unassembled WGS sequence"/>
</dbReference>
<feature type="domain" description="Plastocyanin-like" evidence="7">
    <location>
        <begin position="458"/>
        <end position="588"/>
    </location>
</feature>
<evidence type="ECO:0000256" key="4">
    <source>
        <dbReference type="ARBA" id="ARBA00023008"/>
    </source>
</evidence>
<reference evidence="10" key="1">
    <citation type="journal article" date="2014" name="Genome Announc.">
        <title>Draft genome sequence of the formaldehyde-resistant fungus Byssochlamys spectabilis No. 5 (anamorph Paecilomyces variotii No. 5) (NBRC109023).</title>
        <authorList>
            <person name="Oka T."/>
            <person name="Ekino K."/>
            <person name="Fukuda K."/>
            <person name="Nomura Y."/>
        </authorList>
    </citation>
    <scope>NUCLEOTIDE SEQUENCE [LARGE SCALE GENOMIC DNA]</scope>
    <source>
        <strain evidence="10">No. 5 / NBRC 109023</strain>
    </source>
</reference>
<evidence type="ECO:0000256" key="3">
    <source>
        <dbReference type="ARBA" id="ARBA00023002"/>
    </source>
</evidence>
<dbReference type="InterPro" id="IPR045087">
    <property type="entry name" value="Cu-oxidase_fam"/>
</dbReference>
<dbReference type="InterPro" id="IPR011707">
    <property type="entry name" value="Cu-oxidase-like_N"/>
</dbReference>
<keyword evidence="4" id="KW-0186">Copper</keyword>
<dbReference type="Pfam" id="PF07732">
    <property type="entry name" value="Cu-oxidase_3"/>
    <property type="match status" value="1"/>
</dbReference>
<dbReference type="Pfam" id="PF07731">
    <property type="entry name" value="Cu-oxidase_2"/>
    <property type="match status" value="1"/>
</dbReference>
<organism evidence="9 10">
    <name type="scientific">Byssochlamys spectabilis (strain No. 5 / NBRC 109023)</name>
    <name type="common">Paecilomyces variotii</name>
    <dbReference type="NCBI Taxonomy" id="1356009"/>
    <lineage>
        <taxon>Eukaryota</taxon>
        <taxon>Fungi</taxon>
        <taxon>Dikarya</taxon>
        <taxon>Ascomycota</taxon>
        <taxon>Pezizomycotina</taxon>
        <taxon>Eurotiomycetes</taxon>
        <taxon>Eurotiomycetidae</taxon>
        <taxon>Eurotiales</taxon>
        <taxon>Thermoascaceae</taxon>
        <taxon>Paecilomyces</taxon>
    </lineage>
</organism>